<sequence>MARATVMALALLLAGAGTCEGAGAEPEVEQSLQRVSDFMGAINQELYRPAFELDALLDELAYDEVAIFEFVRDHVAYQVYPGIMRGAQGTLLSRAGNAADQSVLLARLMRDSGYDARMARARLSEDQALLVLQALRQPVSEAPAMGNAAAMVEVLNQWRGSDDPLSDEQIQAYRDYIQAPYRVGVQGDQQAAELETISARIRGTLDAAGAAFDVSSLNQALVEDARDYFWVQVRPSPSADWQDLHPVFQGEAPLSALEATQHIADEIPDDLLHKLRFQVFIEKTQGQAIEALPITAAWERPVANLVGVPLTFTNVPDAMLQSGALGQNMEELLQKARSFVPGFGSEMAPGGRFFDYRASLIDPMAAASPAAGLFATLGDSLAGATLDIDPNAALPMLTGQWVEFTLVSPNGEEQVFRRMTMDRIGADARARGEPPADLEPTDSDDVRTLMRRHTFMVQVGEIARGYVVDAAYRQYQASRPGIEATVALVKGEEPNEDAMAGLPPGWPGHLGLFTVFDAAGGIGDQHRNFRSGPALVIHSEGLGGPDEWVESIDIVSNPRRAVSLAGDVPVIDPWVALQSGIWETRVEGVLLEGDSQLSTDKVFEQARDAGIDTIAVTDRATLAQVGYSADIQAAMAREIDRGYYLVTPSRPPAQDLVAWWRVDPASGETLGQIADGQGGEMAQYVIGLTFSLGAYAYGMYGCTQTSSVGAATCCAVANTGLALFTFGIGTQLKGAMGVIAGMVLDTNRMLIPIPDVCDSAFSD</sequence>
<feature type="domain" description="Transglutaminase-like" evidence="2">
    <location>
        <begin position="63"/>
        <end position="143"/>
    </location>
</feature>
<reference evidence="3 4" key="1">
    <citation type="submission" date="2019-09" db="EMBL/GenBank/DDBJ databases">
        <title>Wenzhouxiangella sp. Genome sequencing and assembly.</title>
        <authorList>
            <person name="Zhang R."/>
        </authorList>
    </citation>
    <scope>NUCLEOTIDE SEQUENCE [LARGE SCALE GENOMIC DNA]</scope>
    <source>
        <strain evidence="3 4">W260</strain>
    </source>
</reference>
<accession>A0A5N0THH5</accession>
<proteinExistence type="predicted"/>
<evidence type="ECO:0000313" key="3">
    <source>
        <dbReference type="EMBL" id="KAA9134041.1"/>
    </source>
</evidence>
<evidence type="ECO:0000256" key="1">
    <source>
        <dbReference type="SAM" id="SignalP"/>
    </source>
</evidence>
<feature type="chain" id="PRO_5024270622" description="Transglutaminase-like domain-containing protein" evidence="1">
    <location>
        <begin position="25"/>
        <end position="763"/>
    </location>
</feature>
<evidence type="ECO:0000313" key="4">
    <source>
        <dbReference type="Proteomes" id="UP000325372"/>
    </source>
</evidence>
<organism evidence="3 4">
    <name type="scientific">Marinihelvus fidelis</name>
    <dbReference type="NCBI Taxonomy" id="2613842"/>
    <lineage>
        <taxon>Bacteria</taxon>
        <taxon>Pseudomonadati</taxon>
        <taxon>Pseudomonadota</taxon>
        <taxon>Gammaproteobacteria</taxon>
        <taxon>Chromatiales</taxon>
        <taxon>Wenzhouxiangellaceae</taxon>
        <taxon>Marinihelvus</taxon>
    </lineage>
</organism>
<name>A0A5N0THH5_9GAMM</name>
<comment type="caution">
    <text evidence="3">The sequence shown here is derived from an EMBL/GenBank/DDBJ whole genome shotgun (WGS) entry which is preliminary data.</text>
</comment>
<dbReference type="Pfam" id="PF01841">
    <property type="entry name" value="Transglut_core"/>
    <property type="match status" value="1"/>
</dbReference>
<dbReference type="RefSeq" id="WP_150862391.1">
    <property type="nucleotide sequence ID" value="NZ_VYXP01000001.1"/>
</dbReference>
<dbReference type="Proteomes" id="UP000325372">
    <property type="component" value="Unassembled WGS sequence"/>
</dbReference>
<dbReference type="EMBL" id="VYXP01000001">
    <property type="protein sequence ID" value="KAA9134041.1"/>
    <property type="molecule type" value="Genomic_DNA"/>
</dbReference>
<evidence type="ECO:0000259" key="2">
    <source>
        <dbReference type="Pfam" id="PF01841"/>
    </source>
</evidence>
<dbReference type="SUPFAM" id="SSF54001">
    <property type="entry name" value="Cysteine proteinases"/>
    <property type="match status" value="1"/>
</dbReference>
<dbReference type="AlphaFoldDB" id="A0A5N0THH5"/>
<keyword evidence="1" id="KW-0732">Signal</keyword>
<feature type="signal peptide" evidence="1">
    <location>
        <begin position="1"/>
        <end position="24"/>
    </location>
</feature>
<gene>
    <name evidence="3" type="ORF">F3N42_00375</name>
</gene>
<keyword evidence="4" id="KW-1185">Reference proteome</keyword>
<dbReference type="InterPro" id="IPR002931">
    <property type="entry name" value="Transglutaminase-like"/>
</dbReference>
<protein>
    <recommendedName>
        <fullName evidence="2">Transglutaminase-like domain-containing protein</fullName>
    </recommendedName>
</protein>
<dbReference type="InterPro" id="IPR038765">
    <property type="entry name" value="Papain-like_cys_pep_sf"/>
</dbReference>